<gene>
    <name evidence="2" type="primary">LOC115874878</name>
</gene>
<dbReference type="PANTHER" id="PTHR28589:SF1">
    <property type="entry name" value="SMALL RIBOSOMAL SUBUNIT PROTEIN MS34"/>
    <property type="match status" value="1"/>
</dbReference>
<proteinExistence type="predicted"/>
<dbReference type="Proteomes" id="UP000504635">
    <property type="component" value="Unplaced"/>
</dbReference>
<name>A0A6J2X524_SITOR</name>
<dbReference type="KEGG" id="soy:115874878"/>
<accession>A0A6J2X524</accession>
<dbReference type="CTD" id="65993"/>
<evidence type="ECO:0000313" key="2">
    <source>
        <dbReference type="RefSeq" id="XP_030746039.1"/>
    </source>
</evidence>
<dbReference type="GeneID" id="115874878"/>
<dbReference type="FunCoup" id="A0A6J2X524">
    <property type="interactions" value="259"/>
</dbReference>
<protein>
    <submittedName>
        <fullName evidence="2">Uncharacterized protein LOC115874878</fullName>
    </submittedName>
</protein>
<dbReference type="Pfam" id="PF16053">
    <property type="entry name" value="MRP-S34"/>
    <property type="match status" value="1"/>
</dbReference>
<keyword evidence="1" id="KW-1185">Reference proteome</keyword>
<organism evidence="1 2">
    <name type="scientific">Sitophilus oryzae</name>
    <name type="common">Rice weevil</name>
    <name type="synonym">Curculio oryzae</name>
    <dbReference type="NCBI Taxonomy" id="7048"/>
    <lineage>
        <taxon>Eukaryota</taxon>
        <taxon>Metazoa</taxon>
        <taxon>Ecdysozoa</taxon>
        <taxon>Arthropoda</taxon>
        <taxon>Hexapoda</taxon>
        <taxon>Insecta</taxon>
        <taxon>Pterygota</taxon>
        <taxon>Neoptera</taxon>
        <taxon>Endopterygota</taxon>
        <taxon>Coleoptera</taxon>
        <taxon>Polyphaga</taxon>
        <taxon>Cucujiformia</taxon>
        <taxon>Curculionidae</taxon>
        <taxon>Dryophthorinae</taxon>
        <taxon>Sitophilus</taxon>
    </lineage>
</organism>
<dbReference type="OrthoDB" id="16434at2759"/>
<dbReference type="AlphaFoldDB" id="A0A6J2X524"/>
<reference evidence="2" key="1">
    <citation type="submission" date="2025-08" db="UniProtKB">
        <authorList>
            <consortium name="RefSeq"/>
        </authorList>
    </citation>
    <scope>IDENTIFICATION</scope>
    <source>
        <tissue evidence="2">Gonads</tissue>
    </source>
</reference>
<dbReference type="GO" id="GO:0005739">
    <property type="term" value="C:mitochondrion"/>
    <property type="evidence" value="ECO:0007669"/>
    <property type="project" value="InterPro"/>
</dbReference>
<sequence length="198" mass="23068">MPIKYIGKKYDFRGKTIWEIVGNLKNFGVGRIITRGRFERYPEPSFIKILKVETLPKPENESLDNFRKVRVLVEKTFRGKKHPKPILMESTTYKPDYKLIPKDEEENFCKNIEKTETATRILPRTMEFPPLIKKLIIKEHSALGTTPKKEDLELPIAYNKISKNLKYKIAKEGEEPTEKISLGLGKPYADRLYKGIDL</sequence>
<dbReference type="RefSeq" id="XP_030746039.1">
    <property type="nucleotide sequence ID" value="XM_030890179.1"/>
</dbReference>
<dbReference type="InterPro" id="IPR032053">
    <property type="entry name" value="Ribosomal_mS34"/>
</dbReference>
<dbReference type="InParanoid" id="A0A6J2X524"/>
<dbReference type="PANTHER" id="PTHR28589">
    <property type="entry name" value="28S RIBOSOMAL PROTEIN S34, MITOCHONDRIAL"/>
    <property type="match status" value="1"/>
</dbReference>
<dbReference type="GO" id="GO:0003735">
    <property type="term" value="F:structural constituent of ribosome"/>
    <property type="evidence" value="ECO:0007669"/>
    <property type="project" value="InterPro"/>
</dbReference>
<evidence type="ECO:0000313" key="1">
    <source>
        <dbReference type="Proteomes" id="UP000504635"/>
    </source>
</evidence>